<evidence type="ECO:0000256" key="1">
    <source>
        <dbReference type="ARBA" id="ARBA00022448"/>
    </source>
</evidence>
<protein>
    <submittedName>
        <fullName evidence="5">ABC transporter ATP-binding protein</fullName>
    </submittedName>
</protein>
<dbReference type="SUPFAM" id="SSF52540">
    <property type="entry name" value="P-loop containing nucleoside triphosphate hydrolases"/>
    <property type="match status" value="1"/>
</dbReference>
<comment type="caution">
    <text evidence="5">The sequence shown here is derived from an EMBL/GenBank/DDBJ whole genome shotgun (WGS) entry which is preliminary data.</text>
</comment>
<gene>
    <name evidence="5" type="ORF">F0145_10180</name>
</gene>
<dbReference type="EMBL" id="VWSF01000006">
    <property type="protein sequence ID" value="KAA5546700.1"/>
    <property type="molecule type" value="Genomic_DNA"/>
</dbReference>
<accession>A0A5M6DKH5</accession>
<dbReference type="InterPro" id="IPR051782">
    <property type="entry name" value="ABC_Transporter_VariousFunc"/>
</dbReference>
<keyword evidence="1" id="KW-0813">Transport</keyword>
<dbReference type="Proteomes" id="UP000323426">
    <property type="component" value="Unassembled WGS sequence"/>
</dbReference>
<keyword evidence="2" id="KW-0547">Nucleotide-binding</keyword>
<sequence>MLTFRGFRKYFGDNLILAIPELTVPAGIHWIKGQNGSGKTTLFRVLGGLIPYQGDILLNQSINLQAQPLLHRRHINLGEAAPLYPGFLTGTELVNLFSQAHKAPADQAATLIKYFNADYLHQPVRAYSSGMLKKLSLMLAFIGQPSLILLDEPLATLDTATVELVYNLMQEYNSKHQTSFLVTSHQDSQMTQLPLTATWLVQNQTLTQLSDS</sequence>
<keyword evidence="3 5" id="KW-0067">ATP-binding</keyword>
<evidence type="ECO:0000256" key="3">
    <source>
        <dbReference type="ARBA" id="ARBA00022840"/>
    </source>
</evidence>
<evidence type="ECO:0000313" key="6">
    <source>
        <dbReference type="Proteomes" id="UP000323426"/>
    </source>
</evidence>
<dbReference type="InterPro" id="IPR027417">
    <property type="entry name" value="P-loop_NTPase"/>
</dbReference>
<dbReference type="PANTHER" id="PTHR42939:SF1">
    <property type="entry name" value="ABC TRANSPORTER ATP-BINDING PROTEIN ALBC-RELATED"/>
    <property type="match status" value="1"/>
</dbReference>
<dbReference type="GO" id="GO:0005524">
    <property type="term" value="F:ATP binding"/>
    <property type="evidence" value="ECO:0007669"/>
    <property type="project" value="UniProtKB-KW"/>
</dbReference>
<dbReference type="RefSeq" id="WP_150088304.1">
    <property type="nucleotide sequence ID" value="NZ_VWSF01000006.1"/>
</dbReference>
<dbReference type="GO" id="GO:0016887">
    <property type="term" value="F:ATP hydrolysis activity"/>
    <property type="evidence" value="ECO:0007669"/>
    <property type="project" value="InterPro"/>
</dbReference>
<evidence type="ECO:0000259" key="4">
    <source>
        <dbReference type="PROSITE" id="PS50893"/>
    </source>
</evidence>
<reference evidence="5 6" key="1">
    <citation type="submission" date="2019-09" db="EMBL/GenBank/DDBJ databases">
        <title>Genome sequence and assembly of Adhaeribacter sp.</title>
        <authorList>
            <person name="Chhetri G."/>
        </authorList>
    </citation>
    <scope>NUCLEOTIDE SEQUENCE [LARGE SCALE GENOMIC DNA]</scope>
    <source>
        <strain evidence="5 6">DK36</strain>
    </source>
</reference>
<name>A0A5M6DKH5_9BACT</name>
<dbReference type="AlphaFoldDB" id="A0A5M6DKH5"/>
<dbReference type="InterPro" id="IPR003439">
    <property type="entry name" value="ABC_transporter-like_ATP-bd"/>
</dbReference>
<dbReference type="Gene3D" id="3.40.50.300">
    <property type="entry name" value="P-loop containing nucleotide triphosphate hydrolases"/>
    <property type="match status" value="1"/>
</dbReference>
<dbReference type="PANTHER" id="PTHR42939">
    <property type="entry name" value="ABC TRANSPORTER ATP-BINDING PROTEIN ALBC-RELATED"/>
    <property type="match status" value="1"/>
</dbReference>
<keyword evidence="6" id="KW-1185">Reference proteome</keyword>
<evidence type="ECO:0000256" key="2">
    <source>
        <dbReference type="ARBA" id="ARBA00022741"/>
    </source>
</evidence>
<proteinExistence type="predicted"/>
<organism evidence="5 6">
    <name type="scientific">Adhaeribacter rhizoryzae</name>
    <dbReference type="NCBI Taxonomy" id="2607907"/>
    <lineage>
        <taxon>Bacteria</taxon>
        <taxon>Pseudomonadati</taxon>
        <taxon>Bacteroidota</taxon>
        <taxon>Cytophagia</taxon>
        <taxon>Cytophagales</taxon>
        <taxon>Hymenobacteraceae</taxon>
        <taxon>Adhaeribacter</taxon>
    </lineage>
</organism>
<evidence type="ECO:0000313" key="5">
    <source>
        <dbReference type="EMBL" id="KAA5546700.1"/>
    </source>
</evidence>
<dbReference type="Pfam" id="PF00005">
    <property type="entry name" value="ABC_tran"/>
    <property type="match status" value="1"/>
</dbReference>
<dbReference type="PROSITE" id="PS50893">
    <property type="entry name" value="ABC_TRANSPORTER_2"/>
    <property type="match status" value="1"/>
</dbReference>
<feature type="domain" description="ABC transporter" evidence="4">
    <location>
        <begin position="2"/>
        <end position="212"/>
    </location>
</feature>